<keyword evidence="2" id="KW-0472">Membrane</keyword>
<keyword evidence="4" id="KW-1185">Reference proteome</keyword>
<feature type="transmembrane region" description="Helical" evidence="2">
    <location>
        <begin position="55"/>
        <end position="75"/>
    </location>
</feature>
<evidence type="ECO:0000256" key="2">
    <source>
        <dbReference type="SAM" id="Phobius"/>
    </source>
</evidence>
<dbReference type="Proteomes" id="UP001381693">
    <property type="component" value="Unassembled WGS sequence"/>
</dbReference>
<keyword evidence="2" id="KW-1133">Transmembrane helix</keyword>
<feature type="compositionally biased region" description="Acidic residues" evidence="1">
    <location>
        <begin position="273"/>
        <end position="285"/>
    </location>
</feature>
<name>A0AAN9A556_HALRR</name>
<dbReference type="EMBL" id="JAXCGZ010013351">
    <property type="protein sequence ID" value="KAK7072745.1"/>
    <property type="molecule type" value="Genomic_DNA"/>
</dbReference>
<feature type="region of interest" description="Disordered" evidence="1">
    <location>
        <begin position="130"/>
        <end position="150"/>
    </location>
</feature>
<feature type="compositionally biased region" description="Basic and acidic residues" evidence="1">
    <location>
        <begin position="244"/>
        <end position="272"/>
    </location>
</feature>
<gene>
    <name evidence="3" type="ORF">SK128_001954</name>
</gene>
<evidence type="ECO:0000313" key="4">
    <source>
        <dbReference type="Proteomes" id="UP001381693"/>
    </source>
</evidence>
<feature type="region of interest" description="Disordered" evidence="1">
    <location>
        <begin position="185"/>
        <end position="295"/>
    </location>
</feature>
<feature type="transmembrane region" description="Helical" evidence="2">
    <location>
        <begin position="20"/>
        <end position="43"/>
    </location>
</feature>
<feature type="compositionally biased region" description="Basic and acidic residues" evidence="1">
    <location>
        <begin position="131"/>
        <end position="150"/>
    </location>
</feature>
<accession>A0AAN9A556</accession>
<organism evidence="3 4">
    <name type="scientific">Halocaridina rubra</name>
    <name type="common">Hawaiian red shrimp</name>
    <dbReference type="NCBI Taxonomy" id="373956"/>
    <lineage>
        <taxon>Eukaryota</taxon>
        <taxon>Metazoa</taxon>
        <taxon>Ecdysozoa</taxon>
        <taxon>Arthropoda</taxon>
        <taxon>Crustacea</taxon>
        <taxon>Multicrustacea</taxon>
        <taxon>Malacostraca</taxon>
        <taxon>Eumalacostraca</taxon>
        <taxon>Eucarida</taxon>
        <taxon>Decapoda</taxon>
        <taxon>Pleocyemata</taxon>
        <taxon>Caridea</taxon>
        <taxon>Atyoidea</taxon>
        <taxon>Atyidae</taxon>
        <taxon>Halocaridina</taxon>
    </lineage>
</organism>
<sequence>MEKFVINKEKWTQNDIRLLVVLLLTVAYPIIASAFFTLFVFIIMPLHSLVQGPHIYWLVASLLWVLLCAVILPCFRDTEAPKQSMEFLDDPSYPTKPHALQPFLKVEASHEKRLSLLTIKSRDSSLSMEKGVCEEKADKESLEKSNENLRKSSASIIERDKITQSGEFLNECIDTLGSDKLQEEKAECQVHAEEGKQVETQGENMEKEDEYGEDEQIDSKDVEEVAKKEKDSSSSSSSSDEDENKGSKEKDDDYKTPEKLEKGTVHESIIPEEHEEEIGEVDEEGAPIKRKKARPTIDTSRASGYYECTMPTPRSASISESNMVFLYVNPDADECLLLETQVVCRELPLNIPPRGVLADISASRPTPLQYEFGQVESNIASSNLASHVLEGALPPLHMLDHLHYHYLAPQDPKLNCTRCCSLRANWWGDGDAVWDQHWASNCLCSGHWAHSPVTPSKAA</sequence>
<keyword evidence="2" id="KW-0812">Transmembrane</keyword>
<evidence type="ECO:0000313" key="3">
    <source>
        <dbReference type="EMBL" id="KAK7072745.1"/>
    </source>
</evidence>
<reference evidence="3 4" key="1">
    <citation type="submission" date="2023-11" db="EMBL/GenBank/DDBJ databases">
        <title>Halocaridina rubra genome assembly.</title>
        <authorList>
            <person name="Smith C."/>
        </authorList>
    </citation>
    <scope>NUCLEOTIDE SEQUENCE [LARGE SCALE GENOMIC DNA]</scope>
    <source>
        <strain evidence="3">EP-1</strain>
        <tissue evidence="3">Whole</tissue>
    </source>
</reference>
<proteinExistence type="predicted"/>
<comment type="caution">
    <text evidence="3">The sequence shown here is derived from an EMBL/GenBank/DDBJ whole genome shotgun (WGS) entry which is preliminary data.</text>
</comment>
<feature type="compositionally biased region" description="Acidic residues" evidence="1">
    <location>
        <begin position="206"/>
        <end position="216"/>
    </location>
</feature>
<feature type="compositionally biased region" description="Basic and acidic residues" evidence="1">
    <location>
        <begin position="217"/>
        <end position="232"/>
    </location>
</feature>
<protein>
    <submittedName>
        <fullName evidence="3">Uncharacterized protein</fullName>
    </submittedName>
</protein>
<evidence type="ECO:0000256" key="1">
    <source>
        <dbReference type="SAM" id="MobiDB-lite"/>
    </source>
</evidence>
<feature type="compositionally biased region" description="Basic and acidic residues" evidence="1">
    <location>
        <begin position="185"/>
        <end position="197"/>
    </location>
</feature>
<dbReference type="AlphaFoldDB" id="A0AAN9A556"/>